<evidence type="ECO:0000313" key="3">
    <source>
        <dbReference type="EMBL" id="MFE8698956.1"/>
    </source>
</evidence>
<reference evidence="3 4" key="1">
    <citation type="submission" date="2024-08" db="EMBL/GenBank/DDBJ databases">
        <title>Two novel Cytobacillus novel species.</title>
        <authorList>
            <person name="Liu G."/>
        </authorList>
    </citation>
    <scope>NUCLEOTIDE SEQUENCE [LARGE SCALE GENOMIC DNA]</scope>
    <source>
        <strain evidence="3 4">FJAT-53684</strain>
    </source>
</reference>
<dbReference type="EMBL" id="JBIACJ010000024">
    <property type="protein sequence ID" value="MFE8698956.1"/>
    <property type="molecule type" value="Genomic_DNA"/>
</dbReference>
<dbReference type="Proteomes" id="UP001601058">
    <property type="component" value="Unassembled WGS sequence"/>
</dbReference>
<accession>A0ABW6K482</accession>
<dbReference type="SUPFAM" id="SSF53092">
    <property type="entry name" value="Creatinase/prolidase N-terminal domain"/>
    <property type="match status" value="1"/>
</dbReference>
<dbReference type="PRINTS" id="PR00599">
    <property type="entry name" value="MAPEPTIDASE"/>
</dbReference>
<dbReference type="InterPro" id="IPR029149">
    <property type="entry name" value="Creatin/AminoP/Spt16_N"/>
</dbReference>
<dbReference type="InterPro" id="IPR001714">
    <property type="entry name" value="Pept_M24_MAP"/>
</dbReference>
<dbReference type="InterPro" id="IPR050659">
    <property type="entry name" value="Peptidase_M24B"/>
</dbReference>
<protein>
    <submittedName>
        <fullName evidence="3">M24 family metallopeptidase</fullName>
    </submittedName>
</protein>
<evidence type="ECO:0000259" key="2">
    <source>
        <dbReference type="Pfam" id="PF01321"/>
    </source>
</evidence>
<sequence>MKRIDKLRDMFDDLGIDAMLITNDQNRRYMTGFTGTAGLVLVTKEEAFLVVDFRYVDQANEQAKEFSIIEVSTKAELLGEIVRQTDRLEVAKLGFEQNHVNYYPYTEYNERISAEMIPLSNTIESLRMIKDREEIATIKTAAEIADAAFTKLLDFIRPGVTEIEVSNELEFYMRKQGATSSAFDIIVASGIRSAFPHGVASNKKIEKGEMVTLDFGAYYQGYRSDITRTVAVGEPNNDLKGIYSIVLEALSKALSGIKSGILGKEADAFSRDYITEKGYGKQYGHGSGHGIGLDIHEEPFKNVNCEIRLQSGMVLTVEPGIYIPKLGGVRIEDDILITQDGNEVLTHSPKELIIL</sequence>
<proteinExistence type="predicted"/>
<organism evidence="3 4">
    <name type="scientific">Cytobacillus mangrovibacter</name>
    <dbReference type="NCBI Taxonomy" id="3299024"/>
    <lineage>
        <taxon>Bacteria</taxon>
        <taxon>Bacillati</taxon>
        <taxon>Bacillota</taxon>
        <taxon>Bacilli</taxon>
        <taxon>Bacillales</taxon>
        <taxon>Bacillaceae</taxon>
        <taxon>Cytobacillus</taxon>
    </lineage>
</organism>
<comment type="caution">
    <text evidence="3">The sequence shown here is derived from an EMBL/GenBank/DDBJ whole genome shotgun (WGS) entry which is preliminary data.</text>
</comment>
<dbReference type="Gene3D" id="3.40.350.10">
    <property type="entry name" value="Creatinase/prolidase N-terminal domain"/>
    <property type="match status" value="1"/>
</dbReference>
<evidence type="ECO:0000259" key="1">
    <source>
        <dbReference type="Pfam" id="PF00557"/>
    </source>
</evidence>
<name>A0ABW6K482_9BACI</name>
<feature type="domain" description="Creatinase N-terminal" evidence="2">
    <location>
        <begin position="3"/>
        <end position="129"/>
    </location>
</feature>
<keyword evidence="4" id="KW-1185">Reference proteome</keyword>
<dbReference type="Gene3D" id="3.90.230.10">
    <property type="entry name" value="Creatinase/methionine aminopeptidase superfamily"/>
    <property type="match status" value="1"/>
</dbReference>
<dbReference type="Pfam" id="PF01321">
    <property type="entry name" value="Creatinase_N"/>
    <property type="match status" value="1"/>
</dbReference>
<dbReference type="PANTHER" id="PTHR46112">
    <property type="entry name" value="AMINOPEPTIDASE"/>
    <property type="match status" value="1"/>
</dbReference>
<feature type="domain" description="Peptidase M24" evidence="1">
    <location>
        <begin position="137"/>
        <end position="339"/>
    </location>
</feature>
<dbReference type="InterPro" id="IPR036005">
    <property type="entry name" value="Creatinase/aminopeptidase-like"/>
</dbReference>
<gene>
    <name evidence="3" type="ORF">ACFYKT_22035</name>
</gene>
<dbReference type="PANTHER" id="PTHR46112:SF3">
    <property type="entry name" value="AMINOPEPTIDASE YPDF"/>
    <property type="match status" value="1"/>
</dbReference>
<dbReference type="InterPro" id="IPR000994">
    <property type="entry name" value="Pept_M24"/>
</dbReference>
<evidence type="ECO:0000313" key="4">
    <source>
        <dbReference type="Proteomes" id="UP001601058"/>
    </source>
</evidence>
<dbReference type="SUPFAM" id="SSF55920">
    <property type="entry name" value="Creatinase/aminopeptidase"/>
    <property type="match status" value="1"/>
</dbReference>
<dbReference type="Pfam" id="PF00557">
    <property type="entry name" value="Peptidase_M24"/>
    <property type="match status" value="1"/>
</dbReference>
<dbReference type="RefSeq" id="WP_389224270.1">
    <property type="nucleotide sequence ID" value="NZ_JBIACJ010000024.1"/>
</dbReference>
<dbReference type="CDD" id="cd01092">
    <property type="entry name" value="APP-like"/>
    <property type="match status" value="1"/>
</dbReference>
<dbReference type="InterPro" id="IPR000587">
    <property type="entry name" value="Creatinase_N"/>
</dbReference>